<evidence type="ECO:0000313" key="2">
    <source>
        <dbReference type="Proteomes" id="UP001152531"/>
    </source>
</evidence>
<organism evidence="1 2">
    <name type="scientific">[Candida] jaroonii</name>
    <dbReference type="NCBI Taxonomy" id="467808"/>
    <lineage>
        <taxon>Eukaryota</taxon>
        <taxon>Fungi</taxon>
        <taxon>Dikarya</taxon>
        <taxon>Ascomycota</taxon>
        <taxon>Saccharomycotina</taxon>
        <taxon>Pichiomycetes</taxon>
        <taxon>Debaryomycetaceae</taxon>
        <taxon>Yamadazyma</taxon>
    </lineage>
</organism>
<accession>A0ACA9Y5Y0</accession>
<protein>
    <submittedName>
        <fullName evidence="1">Peptide transporter Ptr2p</fullName>
    </submittedName>
</protein>
<dbReference type="Proteomes" id="UP001152531">
    <property type="component" value="Unassembled WGS sequence"/>
</dbReference>
<sequence length="628" mass="70103">MSEKIDEKVSLPVEKDTKAVNEESWSDAISEEYDFDDERNYNTLYTDEYNPRGLRFPTKQESQSLRRILGRAPYQAYLICLVELAERASYYSTTGLLSNFIQRPLPEGSTTGAPQRGKAHENESAGALDMGLQAATALTLLLTFLAYLIPLYGGYVADTSIGRLKAIWIGVAAGFISHVLFIIAGIPSVIAGGHAIAPTILAILSLCVGTGFIKPNLLPLLMDQYRYETDVVKVLPSGEKVIVDKEKTLERMTLVFYWAINIGAFFQLATSYCARDVGYWLGFFIPIVMYLFLPIVLFIVGPKLYVSEIQGSVMKNFIKILRVSFEGGWISRYRAGEFWEWAKPTNMAARGRDFFTKSKPISWNDQWVLDVAQTVNACKIFFYFPIYLMNDGGIGTVQTSQAGSMSLNGVPNDLFNNFNPLAIIIFIPILDYIIYPFLRKNKIEFRPVWRITLGFVIAAVSQAVGAIIQHFIYQKSPCGDQASTCDDVAPISAWVEVILYIMQAISECFANTTSYELAYTRAPPHLKSLVMAICLFMSALSAALSQAVTPALVDPNITWAFVAMAVIGMIFAVAFFFHFRNLHVEMEQERIEREAADRRLQAELIAHGGIEDDRNLQAVTSIKSAVGK</sequence>
<reference evidence="1" key="1">
    <citation type="submission" date="2022-06" db="EMBL/GenBank/DDBJ databases">
        <authorList>
            <person name="Legras J.-L."/>
            <person name="Devillers H."/>
            <person name="Grondin C."/>
        </authorList>
    </citation>
    <scope>NUCLEOTIDE SEQUENCE</scope>
    <source>
        <strain evidence="1">CLIB 1444</strain>
    </source>
</reference>
<gene>
    <name evidence="1" type="ORF">CLIB1444_03S11496</name>
</gene>
<proteinExistence type="predicted"/>
<keyword evidence="2" id="KW-1185">Reference proteome</keyword>
<name>A0ACA9Y5Y0_9ASCO</name>
<evidence type="ECO:0000313" key="1">
    <source>
        <dbReference type="EMBL" id="CAH6720420.1"/>
    </source>
</evidence>
<dbReference type="EMBL" id="CALSDN010000003">
    <property type="protein sequence ID" value="CAH6720420.1"/>
    <property type="molecule type" value="Genomic_DNA"/>
</dbReference>
<comment type="caution">
    <text evidence="1">The sequence shown here is derived from an EMBL/GenBank/DDBJ whole genome shotgun (WGS) entry which is preliminary data.</text>
</comment>